<evidence type="ECO:0000256" key="2">
    <source>
        <dbReference type="ARBA" id="ARBA00010952"/>
    </source>
</evidence>
<keyword evidence="13" id="KW-0040">ANK repeat</keyword>
<feature type="compositionally biased region" description="Polar residues" evidence="14">
    <location>
        <begin position="1735"/>
        <end position="1746"/>
    </location>
</feature>
<dbReference type="SUPFAM" id="SSF140860">
    <property type="entry name" value="Pseudo ankyrin repeat-like"/>
    <property type="match status" value="1"/>
</dbReference>
<dbReference type="GO" id="GO:0002376">
    <property type="term" value="P:immune system process"/>
    <property type="evidence" value="ECO:0007669"/>
    <property type="project" value="UniProtKB-KW"/>
</dbReference>
<evidence type="ECO:0000313" key="20">
    <source>
        <dbReference type="Proteomes" id="UP000479190"/>
    </source>
</evidence>
<dbReference type="SMART" id="SM01361">
    <property type="entry name" value="A2M_recep"/>
    <property type="match status" value="1"/>
</dbReference>
<feature type="repeat" description="ANK" evidence="13">
    <location>
        <begin position="2246"/>
        <end position="2278"/>
    </location>
</feature>
<keyword evidence="3" id="KW-0964">Secreted</keyword>
<dbReference type="InterPro" id="IPR047565">
    <property type="entry name" value="Alpha-macroglob_thiol-ester_cl"/>
</dbReference>
<dbReference type="Pfam" id="PF17789">
    <property type="entry name" value="MG4"/>
    <property type="match status" value="1"/>
</dbReference>
<dbReference type="Pfam" id="PF07677">
    <property type="entry name" value="A2M_recep"/>
    <property type="match status" value="1"/>
</dbReference>
<evidence type="ECO:0000256" key="14">
    <source>
        <dbReference type="SAM" id="MobiDB-lite"/>
    </source>
</evidence>
<dbReference type="Gene3D" id="1.50.10.20">
    <property type="match status" value="1"/>
</dbReference>
<dbReference type="InterPro" id="IPR008930">
    <property type="entry name" value="Terpenoid_cyclase/PrenylTrfase"/>
</dbReference>
<dbReference type="InterPro" id="IPR036595">
    <property type="entry name" value="A-macroglobulin_rcpt-bd_sf"/>
</dbReference>
<sequence length="2354" mass="261088">MSKSFVVWWCLLPLLLLIARAQQEPHQLDPQRNGINRGYIFTAPKRLIAGETENVCLSLHNVEPPVHVSIDLLGLQSGGSGPAAEASASSSSSSSGQSAGSTSSPTSTSTSSSGGGNAEDDVLSSVRTTFRTGSETCFELRVATNTKHSYAKLRLRLQFEKHKDYVVEAEKKIVIEHDALVTFVETDKAIYKPGQDVNIRILSLKHDFKPWTKPIAKVWIENPAEVRVAQWTNLTSENGMIQIKFPLSSEPSSGLWRIKVEKARPQLIQQRQFEVRKYVLPRFEVTIAAPAYVLADARQVSWKVCARYRYGEPVRGLLRLSLRPQQATWRRKSQSSPQAELRQEQAMDGSSNDGCFNYTVSADLLGLANWKLAPSGLQLVANFSEQRTGLAEQATSRSPVLHQPLKLEFAPHTPKHFKPGLPYHGKLRVLKPDGSQPAPNERVQLCLRVRRKDEWQRSLVECRNFSSSNAEGYLDFVVPPQPRGIVLLSFVATALEYPTKYYSPDKRWRVFVDQPSAYIDVEPWYSPSSSYLSLGRGYQPIVCGEKYSFNVMYTAGLPSVFDAANKDGLEQQQPVTFHYSINSKGDLLVFGHVKYKPRKDTLLDYSEFRNVLGATPTSSVVVPIPGLDPQPQTSTSTTPAVHRFPLSVKITPSMSPKSELLLYYVRSDGEVVSSSHTIEVGHCFENPVKTAWHEDRLAPGGLARFHIEAAPDSLCGLSAVDRSTRFLKPLLVSSQEPNLLDAEAAFGRLAGFHLPADSLPVQSTWAHCTSDKSLAPDDGTLESDSPEEEIDHLPRPVAAAVPHPVSRKRRHSVIYNIGANYVDAIQAFDDFGVIVISDLILESRPCPPWRSNLGQVPLGLPGSDEVDEPDRMLKAVKAMPLAFQFSGPTGSLSELAAVAQDTNYADPLALELQSISAIRSYFPETWIWDLIPTGPEGKALVERNLPDSITDWVANTVCVSAKSGLGIASPAQITAFQPFFLDYSLPYSVKRHERVRLKVSLFNYMHHSLPVAITLRVDDQRDFELASNASAEVFYCIDAKDSVFHEFLIMPRRLGEINVTIVAEVKANSNLAARQLVAACGPGGGPALPIAARDEIVKPLLVKAEGFPVELTRSAFLCPKDFHDDVSLTWELELPNGGSGDDRLVEGSASAYVTVIGDVLGPALDNLERLVRLPMGCGEQNMILFVPNIHAIGYLDAMNRHAASDVRARALRNMLKGYQRQLNYRHADGSYSAFGPGAAGGPPEVLPVAQQQQQQQQQETGSMWLTAFVVKSLAQARGLIPVDERDLKLSVKWIVRRQLENGCFPVIGQIFHKDMKGGLREEDGSSSALTAYVLVALLESGVPLSASLVNNALYCLEKAADNSNPYSAALATYALALLEHPRANESLRQLLGRASREQDSLWWEDRARGSYSLAVSIETTAYGLLSMVKLGGEANMLEARRAVRWLSRKRNAEGGFSSTQDTVVGLEALTKYALAMANTSALDLSLLVTATDFDHLFRVDDDNRMLLKRIALPSLPTSLEVLAEGEGCVLVQSTLRYHKAGAQGSEAFELTAQAETVTPLPGGMQVDSNDESATTTTTPNDRCALQRLVVCARYKLPDEESNMAVMEIGLVSGFVADKASLHDMLQEPATGVKRVEDNPDSIAVYFDKLTSQRTCVSLQASRETVVENPEPANIKLYDYYQQELTISTSYRFADVCEDKEAKSEEGAVNREPNEPEARKMQRQDNRMSVEESSRKVNQITDQTSGGTRDKKIDQASLRQRSVTIEAHPPIEEDELDPEGSGLFEAEGELVPVKPITPGPSDADDAIDEGFLPSFVNVDHELEVPDGVEGPPPVYVEAPVTNHVSLPPPPVYDSDESPTGKPYEDGGEQTSDQANSINCPRCEDRLPSDFKQMYCSSQSVVKVAVRRARKARLLLDVSPLYSSPKRLRFTVELDPVCSCPPVDKHKPDVDEGGKQLLRRTTPLHYARSRKFFCGNSTVRELFRIYDRFDVNYCDERGYTHFHIACASNCEDIVKKFLELGQEPNCLLQKSVDPPLYMALDYKHLSVAELLLENGANPNLTYKRGLTLLHLICSRECDDDLAEQFSQMCDDRNLPLQVDARDKSDDTPLHSAVRNNNKKAAKLLLKRGANPNLANKYGWTPLHLIFSRKCDDDLAELFFQMCDDSNPLQVDSRDKVDNTPLHLAVRNNNKKAVKLLLKRGANPNLANKYGWTPLHLIFSRKCDDDLAELFFQMCDDSNPLHVDALDQRGDTPLHLAVRNNNKKAAKLLLKRGADPNMANVYGATPLHVICMNKNDAADLAETLFDICDDRQQMVQVDAKGEYDTQLIIRVKRRENVSIWRIDDYSYIYRYDQLLHL</sequence>
<dbReference type="InterPro" id="IPR040839">
    <property type="entry name" value="MG4"/>
</dbReference>
<comment type="similarity">
    <text evidence="2">Belongs to the protease inhibitor I39 (alpha-2-macroglobulin) family.</text>
</comment>
<keyword evidence="20" id="KW-1185">Reference proteome</keyword>
<feature type="repeat" description="ANK" evidence="13">
    <location>
        <begin position="2102"/>
        <end position="2134"/>
    </location>
</feature>
<dbReference type="InterPro" id="IPR013783">
    <property type="entry name" value="Ig-like_fold"/>
</dbReference>
<evidence type="ECO:0000256" key="4">
    <source>
        <dbReference type="ARBA" id="ARBA00022690"/>
    </source>
</evidence>
<dbReference type="InterPro" id="IPR041813">
    <property type="entry name" value="A2M_TED"/>
</dbReference>
<dbReference type="Pfam" id="PF17791">
    <property type="entry name" value="MG3"/>
    <property type="match status" value="1"/>
</dbReference>
<keyword evidence="9" id="KW-0325">Glycoprotein</keyword>
<proteinExistence type="inferred from homology"/>
<keyword evidence="8" id="KW-1015">Disulfide bond</keyword>
<dbReference type="SUPFAM" id="SSF81296">
    <property type="entry name" value="E set domains"/>
    <property type="match status" value="1"/>
</dbReference>
<gene>
    <name evidence="19" type="ORF">TBRA_LOCUS5315</name>
</gene>
<dbReference type="SUPFAM" id="SSF48403">
    <property type="entry name" value="Ankyrin repeat"/>
    <property type="match status" value="1"/>
</dbReference>
<feature type="domain" description="Alpha-macroglobulin receptor-binding" evidence="18">
    <location>
        <begin position="1601"/>
        <end position="1690"/>
    </location>
</feature>
<accession>A0A6H5I630</accession>
<dbReference type="PROSITE" id="PS50297">
    <property type="entry name" value="ANK_REP_REGION"/>
    <property type="match status" value="4"/>
</dbReference>
<dbReference type="Pfam" id="PF07678">
    <property type="entry name" value="TED_complement"/>
    <property type="match status" value="1"/>
</dbReference>
<feature type="region of interest" description="Disordered" evidence="14">
    <location>
        <begin position="772"/>
        <end position="791"/>
    </location>
</feature>
<protein>
    <recommendedName>
        <fullName evidence="12">TEP1-F</fullName>
    </recommendedName>
</protein>
<evidence type="ECO:0000256" key="11">
    <source>
        <dbReference type="ARBA" id="ARBA00063781"/>
    </source>
</evidence>
<dbReference type="InterPro" id="IPR001599">
    <property type="entry name" value="Macroglobln_a2"/>
</dbReference>
<evidence type="ECO:0000259" key="16">
    <source>
        <dbReference type="SMART" id="SM01359"/>
    </source>
</evidence>
<evidence type="ECO:0000256" key="10">
    <source>
        <dbReference type="ARBA" id="ARBA00057615"/>
    </source>
</evidence>
<dbReference type="GO" id="GO:0004867">
    <property type="term" value="F:serine-type endopeptidase inhibitor activity"/>
    <property type="evidence" value="ECO:0007669"/>
    <property type="project" value="UniProtKB-KW"/>
</dbReference>
<evidence type="ECO:0000256" key="12">
    <source>
        <dbReference type="ARBA" id="ARBA00078071"/>
    </source>
</evidence>
<dbReference type="SMART" id="SM01419">
    <property type="entry name" value="Thiol-ester_cl"/>
    <property type="match status" value="1"/>
</dbReference>
<evidence type="ECO:0000256" key="3">
    <source>
        <dbReference type="ARBA" id="ARBA00022525"/>
    </source>
</evidence>
<dbReference type="SUPFAM" id="SSF49410">
    <property type="entry name" value="Alpha-macroglobulin receptor domain"/>
    <property type="match status" value="1"/>
</dbReference>
<dbReference type="InterPro" id="IPR014756">
    <property type="entry name" value="Ig_E-set"/>
</dbReference>
<evidence type="ECO:0000256" key="9">
    <source>
        <dbReference type="ARBA" id="ARBA00023180"/>
    </source>
</evidence>
<dbReference type="InterPro" id="IPR011625">
    <property type="entry name" value="A2M_N_BRD"/>
</dbReference>
<feature type="signal peptide" evidence="15">
    <location>
        <begin position="1"/>
        <end position="21"/>
    </location>
</feature>
<dbReference type="InterPro" id="IPR002110">
    <property type="entry name" value="Ankyrin_rpt"/>
</dbReference>
<dbReference type="Gene3D" id="2.60.40.690">
    <property type="entry name" value="Alpha-macroglobulin, receptor-binding domain"/>
    <property type="match status" value="1"/>
</dbReference>
<name>A0A6H5I630_9HYME</name>
<dbReference type="Pfam" id="PF00207">
    <property type="entry name" value="A2M"/>
    <property type="match status" value="1"/>
</dbReference>
<evidence type="ECO:0000256" key="7">
    <source>
        <dbReference type="ARBA" id="ARBA00022900"/>
    </source>
</evidence>
<dbReference type="Gene3D" id="2.60.40.1930">
    <property type="match status" value="2"/>
</dbReference>
<evidence type="ECO:0000256" key="5">
    <source>
        <dbReference type="ARBA" id="ARBA00022729"/>
    </source>
</evidence>
<dbReference type="Gene3D" id="2.60.40.1940">
    <property type="match status" value="1"/>
</dbReference>
<feature type="repeat" description="ANK" evidence="13">
    <location>
        <begin position="2174"/>
        <end position="2206"/>
    </location>
</feature>
<dbReference type="InterPro" id="IPR041555">
    <property type="entry name" value="MG3"/>
</dbReference>
<dbReference type="OrthoDB" id="9998011at2759"/>
<dbReference type="InterPro" id="IPR050473">
    <property type="entry name" value="A2M/Complement_sys"/>
</dbReference>
<dbReference type="SMART" id="SM01359">
    <property type="entry name" value="A2M_N_2"/>
    <property type="match status" value="1"/>
</dbReference>
<dbReference type="Gene3D" id="2.60.120.1540">
    <property type="match status" value="1"/>
</dbReference>
<feature type="compositionally biased region" description="Acidic residues" evidence="14">
    <location>
        <begin position="779"/>
        <end position="790"/>
    </location>
</feature>
<feature type="region of interest" description="Disordered" evidence="14">
    <location>
        <begin position="1559"/>
        <end position="1578"/>
    </location>
</feature>
<comment type="subunit">
    <text evidence="11">Heterodimer of a TEP1-N chain and an TEP1-C chain non-covalently linked. Forms a complex composed of TEP1-N and TEP1-C heterodimer, LRIM1 and APL1C; the interaction stabilizes TEP1-N and TEP1-C heterodimer, prevents its binding to tissues while circulating in the hemolymph and protects the thioester bond from hydrolysis. Mature TEP1 and to a lesser extent full-length TEP1 interact with SPCLIP1; the interaction is induced by microbial infection.</text>
</comment>
<evidence type="ECO:0000259" key="17">
    <source>
        <dbReference type="SMART" id="SM01360"/>
    </source>
</evidence>
<dbReference type="PROSITE" id="PS50088">
    <property type="entry name" value="ANK_REPEAT"/>
    <property type="match status" value="4"/>
</dbReference>
<feature type="region of interest" description="Disordered" evidence="14">
    <location>
        <begin position="81"/>
        <end position="122"/>
    </location>
</feature>
<feature type="domain" description="Alpha-2-macroglobulin bait region" evidence="16">
    <location>
        <begin position="532"/>
        <end position="727"/>
    </location>
</feature>
<feature type="region of interest" description="Disordered" evidence="14">
    <location>
        <begin position="1837"/>
        <end position="1879"/>
    </location>
</feature>
<dbReference type="Proteomes" id="UP000479190">
    <property type="component" value="Unassembled WGS sequence"/>
</dbReference>
<dbReference type="EMBL" id="CADCXV010000708">
    <property type="protein sequence ID" value="CAB0033406.1"/>
    <property type="molecule type" value="Genomic_DNA"/>
</dbReference>
<dbReference type="InterPro" id="IPR009048">
    <property type="entry name" value="A-macroglobulin_rcpt-bd"/>
</dbReference>
<feature type="region of interest" description="Disordered" evidence="14">
    <location>
        <begin position="1699"/>
        <end position="1780"/>
    </location>
</feature>
<feature type="domain" description="Alpha-2-macroglobulin" evidence="17">
    <location>
        <begin position="925"/>
        <end position="1015"/>
    </location>
</feature>
<comment type="subcellular location">
    <subcellularLocation>
        <location evidence="1">Secreted</location>
    </subcellularLocation>
</comment>
<keyword evidence="5 15" id="KW-0732">Signal</keyword>
<feature type="compositionally biased region" description="Low complexity" evidence="14">
    <location>
        <begin position="82"/>
        <end position="112"/>
    </location>
</feature>
<evidence type="ECO:0000256" key="8">
    <source>
        <dbReference type="ARBA" id="ARBA00023157"/>
    </source>
</evidence>
<dbReference type="Gene3D" id="1.25.40.20">
    <property type="entry name" value="Ankyrin repeat-containing domain"/>
    <property type="match status" value="2"/>
</dbReference>
<evidence type="ECO:0000256" key="15">
    <source>
        <dbReference type="SAM" id="SignalP"/>
    </source>
</evidence>
<keyword evidence="6" id="KW-0391">Immunity</keyword>
<dbReference type="SMART" id="SM00248">
    <property type="entry name" value="ANK"/>
    <property type="match status" value="10"/>
</dbReference>
<feature type="compositionally biased region" description="Basic and acidic residues" evidence="14">
    <location>
        <begin position="1699"/>
        <end position="1734"/>
    </location>
</feature>
<evidence type="ECO:0000313" key="19">
    <source>
        <dbReference type="EMBL" id="CAB0033406.1"/>
    </source>
</evidence>
<dbReference type="Gene3D" id="2.60.40.10">
    <property type="entry name" value="Immunoglobulins"/>
    <property type="match status" value="2"/>
</dbReference>
<dbReference type="CDD" id="cd02897">
    <property type="entry name" value="A2M_2"/>
    <property type="match status" value="1"/>
</dbReference>
<dbReference type="InterPro" id="IPR036770">
    <property type="entry name" value="Ankyrin_rpt-contain_sf"/>
</dbReference>
<dbReference type="FunFam" id="2.60.40.1930:FF:000001">
    <property type="entry name" value="CD109 isoform 3"/>
    <property type="match status" value="1"/>
</dbReference>
<evidence type="ECO:0000256" key="13">
    <source>
        <dbReference type="PROSITE-ProRule" id="PRU00023"/>
    </source>
</evidence>
<dbReference type="PANTHER" id="PTHR11412:SF171">
    <property type="entry name" value="PREGNANCY ZONE PROTEIN-LIKE PROTEIN"/>
    <property type="match status" value="1"/>
</dbReference>
<comment type="function">
    <text evidence="10">Binds covalently through a thioester bond to the pathogen surface resulting in pathogen clearance.</text>
</comment>
<feature type="repeat" description="ANK" evidence="13">
    <location>
        <begin position="2029"/>
        <end position="2061"/>
    </location>
</feature>
<dbReference type="PANTHER" id="PTHR11412">
    <property type="entry name" value="MACROGLOBULIN / COMPLEMENT"/>
    <property type="match status" value="1"/>
</dbReference>
<dbReference type="SMART" id="SM01360">
    <property type="entry name" value="A2M"/>
    <property type="match status" value="1"/>
</dbReference>
<organism evidence="19 20">
    <name type="scientific">Trichogramma brassicae</name>
    <dbReference type="NCBI Taxonomy" id="86971"/>
    <lineage>
        <taxon>Eukaryota</taxon>
        <taxon>Metazoa</taxon>
        <taxon>Ecdysozoa</taxon>
        <taxon>Arthropoda</taxon>
        <taxon>Hexapoda</taxon>
        <taxon>Insecta</taxon>
        <taxon>Pterygota</taxon>
        <taxon>Neoptera</taxon>
        <taxon>Endopterygota</taxon>
        <taxon>Hymenoptera</taxon>
        <taxon>Apocrita</taxon>
        <taxon>Proctotrupomorpha</taxon>
        <taxon>Chalcidoidea</taxon>
        <taxon>Trichogrammatidae</taxon>
        <taxon>Trichogramma</taxon>
    </lineage>
</organism>
<feature type="chain" id="PRO_5026088675" description="TEP1-F" evidence="15">
    <location>
        <begin position="22"/>
        <end position="2354"/>
    </location>
</feature>
<keyword evidence="4" id="KW-0646">Protease inhibitor</keyword>
<dbReference type="InterPro" id="IPR002890">
    <property type="entry name" value="MG2"/>
</dbReference>
<evidence type="ECO:0000256" key="6">
    <source>
        <dbReference type="ARBA" id="ARBA00022859"/>
    </source>
</evidence>
<feature type="compositionally biased region" description="Polar residues" evidence="14">
    <location>
        <begin position="1867"/>
        <end position="1877"/>
    </location>
</feature>
<dbReference type="Pfam" id="PF01835">
    <property type="entry name" value="MG2"/>
    <property type="match status" value="1"/>
</dbReference>
<dbReference type="Gene3D" id="2.20.130.20">
    <property type="match status" value="1"/>
</dbReference>
<dbReference type="InterPro" id="IPR011626">
    <property type="entry name" value="Alpha-macroglobulin_TED"/>
</dbReference>
<evidence type="ECO:0000256" key="1">
    <source>
        <dbReference type="ARBA" id="ARBA00004613"/>
    </source>
</evidence>
<evidence type="ECO:0000259" key="18">
    <source>
        <dbReference type="SMART" id="SM01361"/>
    </source>
</evidence>
<dbReference type="InterPro" id="IPR019742">
    <property type="entry name" value="MacrogloblnA2_CS"/>
</dbReference>
<dbReference type="Pfam" id="PF07703">
    <property type="entry name" value="A2M_BRD"/>
    <property type="match status" value="1"/>
</dbReference>
<feature type="region of interest" description="Disordered" evidence="14">
    <location>
        <begin position="329"/>
        <end position="348"/>
    </location>
</feature>
<dbReference type="PROSITE" id="PS00477">
    <property type="entry name" value="ALPHA_2_MACROGLOBULIN"/>
    <property type="match status" value="1"/>
</dbReference>
<dbReference type="GO" id="GO:0005615">
    <property type="term" value="C:extracellular space"/>
    <property type="evidence" value="ECO:0007669"/>
    <property type="project" value="InterPro"/>
</dbReference>
<keyword evidence="7" id="KW-0722">Serine protease inhibitor</keyword>
<feature type="compositionally biased region" description="Polar residues" evidence="14">
    <location>
        <begin position="329"/>
        <end position="338"/>
    </location>
</feature>
<reference evidence="19 20" key="1">
    <citation type="submission" date="2020-02" db="EMBL/GenBank/DDBJ databases">
        <authorList>
            <person name="Ferguson B K."/>
        </authorList>
    </citation>
    <scope>NUCLEOTIDE SEQUENCE [LARGE SCALE GENOMIC DNA]</scope>
</reference>
<dbReference type="Pfam" id="PF12796">
    <property type="entry name" value="Ank_2"/>
    <property type="match status" value="3"/>
</dbReference>
<dbReference type="SUPFAM" id="SSF48239">
    <property type="entry name" value="Terpenoid cyclases/Protein prenyltransferases"/>
    <property type="match status" value="1"/>
</dbReference>